<gene>
    <name evidence="2" type="ORF">CDAR_437001</name>
</gene>
<dbReference type="EMBL" id="BPLQ01010207">
    <property type="protein sequence ID" value="GIY49155.1"/>
    <property type="molecule type" value="Genomic_DNA"/>
</dbReference>
<evidence type="ECO:0000313" key="2">
    <source>
        <dbReference type="EMBL" id="GIY49155.1"/>
    </source>
</evidence>
<dbReference type="Proteomes" id="UP001054837">
    <property type="component" value="Unassembled WGS sequence"/>
</dbReference>
<sequence>MKLLVFFCIVGAAFSLPDDVCNRSMSEVCTSEYPTPKGFPETVEDYNNICRYFSDKVSCFKEYLDKCGTSEEGMSRTIGILLEIIKDFCRRDSKNYRVIVSNWSCINGILKGSSEYCSLKETNTIKLLKDHLGSQEMIPFNHVTECLPDVLNTNCFVDQWYKKCGSDVKDAAVEFLDTMFSIKWYKCHLPKTLHPEFVTLLEFIEKLTKEEIYLKKLFQ</sequence>
<evidence type="ECO:0000256" key="1">
    <source>
        <dbReference type="SAM" id="SignalP"/>
    </source>
</evidence>
<keyword evidence="1" id="KW-0732">Signal</keyword>
<name>A0AAV4TSA4_9ARAC</name>
<feature type="signal peptide" evidence="1">
    <location>
        <begin position="1"/>
        <end position="15"/>
    </location>
</feature>
<organism evidence="2 3">
    <name type="scientific">Caerostris darwini</name>
    <dbReference type="NCBI Taxonomy" id="1538125"/>
    <lineage>
        <taxon>Eukaryota</taxon>
        <taxon>Metazoa</taxon>
        <taxon>Ecdysozoa</taxon>
        <taxon>Arthropoda</taxon>
        <taxon>Chelicerata</taxon>
        <taxon>Arachnida</taxon>
        <taxon>Araneae</taxon>
        <taxon>Araneomorphae</taxon>
        <taxon>Entelegynae</taxon>
        <taxon>Araneoidea</taxon>
        <taxon>Araneidae</taxon>
        <taxon>Caerostris</taxon>
    </lineage>
</organism>
<keyword evidence="3" id="KW-1185">Reference proteome</keyword>
<evidence type="ECO:0000313" key="3">
    <source>
        <dbReference type="Proteomes" id="UP001054837"/>
    </source>
</evidence>
<proteinExistence type="predicted"/>
<protein>
    <submittedName>
        <fullName evidence="2">Uncharacterized protein</fullName>
    </submittedName>
</protein>
<comment type="caution">
    <text evidence="2">The sequence shown here is derived from an EMBL/GenBank/DDBJ whole genome shotgun (WGS) entry which is preliminary data.</text>
</comment>
<reference evidence="2 3" key="1">
    <citation type="submission" date="2021-06" db="EMBL/GenBank/DDBJ databases">
        <title>Caerostris darwini draft genome.</title>
        <authorList>
            <person name="Kono N."/>
            <person name="Arakawa K."/>
        </authorList>
    </citation>
    <scope>NUCLEOTIDE SEQUENCE [LARGE SCALE GENOMIC DNA]</scope>
</reference>
<feature type="chain" id="PRO_5043853763" evidence="1">
    <location>
        <begin position="16"/>
        <end position="219"/>
    </location>
</feature>
<dbReference type="AlphaFoldDB" id="A0AAV4TSA4"/>
<accession>A0AAV4TSA4</accession>